<feature type="compositionally biased region" description="Polar residues" evidence="1">
    <location>
        <begin position="1222"/>
        <end position="1237"/>
    </location>
</feature>
<feature type="region of interest" description="Disordered" evidence="1">
    <location>
        <begin position="253"/>
        <end position="352"/>
    </location>
</feature>
<evidence type="ECO:0000256" key="1">
    <source>
        <dbReference type="SAM" id="MobiDB-lite"/>
    </source>
</evidence>
<name>A0AA38FPD4_TAXCH</name>
<feature type="compositionally biased region" description="Polar residues" evidence="1">
    <location>
        <begin position="186"/>
        <end position="204"/>
    </location>
</feature>
<feature type="region of interest" description="Disordered" evidence="1">
    <location>
        <begin position="1217"/>
        <end position="1237"/>
    </location>
</feature>
<dbReference type="GO" id="GO:0005634">
    <property type="term" value="C:nucleus"/>
    <property type="evidence" value="ECO:0007669"/>
    <property type="project" value="TreeGrafter"/>
</dbReference>
<feature type="compositionally biased region" description="Low complexity" evidence="1">
    <location>
        <begin position="1600"/>
        <end position="1615"/>
    </location>
</feature>
<dbReference type="EMBL" id="JAHRHJ020000007">
    <property type="protein sequence ID" value="KAH9307635.1"/>
    <property type="molecule type" value="Genomic_DNA"/>
</dbReference>
<dbReference type="PANTHER" id="PTHR34798:SF2">
    <property type="entry name" value="PROTEIN TIME FOR COFFEE"/>
    <property type="match status" value="1"/>
</dbReference>
<feature type="compositionally biased region" description="Polar residues" evidence="1">
    <location>
        <begin position="939"/>
        <end position="953"/>
    </location>
</feature>
<protein>
    <submittedName>
        <fullName evidence="2">Uncharacterized protein</fullName>
    </submittedName>
</protein>
<proteinExistence type="predicted"/>
<dbReference type="PANTHER" id="PTHR34798">
    <property type="entry name" value="PROTEIN TIME FOR COFFEE"/>
    <property type="match status" value="1"/>
</dbReference>
<organism evidence="2 3">
    <name type="scientific">Taxus chinensis</name>
    <name type="common">Chinese yew</name>
    <name type="synonym">Taxus wallichiana var. chinensis</name>
    <dbReference type="NCBI Taxonomy" id="29808"/>
    <lineage>
        <taxon>Eukaryota</taxon>
        <taxon>Viridiplantae</taxon>
        <taxon>Streptophyta</taxon>
        <taxon>Embryophyta</taxon>
        <taxon>Tracheophyta</taxon>
        <taxon>Spermatophyta</taxon>
        <taxon>Pinopsida</taxon>
        <taxon>Pinidae</taxon>
        <taxon>Conifers II</taxon>
        <taxon>Cupressales</taxon>
        <taxon>Taxaceae</taxon>
        <taxon>Taxus</taxon>
    </lineage>
</organism>
<dbReference type="InterPro" id="IPR039317">
    <property type="entry name" value="TIC"/>
</dbReference>
<feature type="region of interest" description="Disordered" evidence="1">
    <location>
        <begin position="585"/>
        <end position="605"/>
    </location>
</feature>
<feature type="compositionally biased region" description="Basic and acidic residues" evidence="1">
    <location>
        <begin position="75"/>
        <end position="84"/>
    </location>
</feature>
<feature type="region of interest" description="Disordered" evidence="1">
    <location>
        <begin position="1"/>
        <end position="234"/>
    </location>
</feature>
<feature type="compositionally biased region" description="Low complexity" evidence="1">
    <location>
        <begin position="1324"/>
        <end position="1337"/>
    </location>
</feature>
<feature type="compositionally biased region" description="Polar residues" evidence="1">
    <location>
        <begin position="687"/>
        <end position="699"/>
    </location>
</feature>
<dbReference type="Proteomes" id="UP000824469">
    <property type="component" value="Unassembled WGS sequence"/>
</dbReference>
<feature type="compositionally biased region" description="Low complexity" evidence="1">
    <location>
        <begin position="954"/>
        <end position="965"/>
    </location>
</feature>
<feature type="compositionally biased region" description="Acidic residues" evidence="1">
    <location>
        <begin position="112"/>
        <end position="128"/>
    </location>
</feature>
<feature type="region of interest" description="Disordered" evidence="1">
    <location>
        <begin position="687"/>
        <end position="709"/>
    </location>
</feature>
<feature type="compositionally biased region" description="Low complexity" evidence="1">
    <location>
        <begin position="1482"/>
        <end position="1507"/>
    </location>
</feature>
<feature type="compositionally biased region" description="Low complexity" evidence="1">
    <location>
        <begin position="700"/>
        <end position="709"/>
    </location>
</feature>
<feature type="region of interest" description="Disordered" evidence="1">
    <location>
        <begin position="472"/>
        <end position="505"/>
    </location>
</feature>
<feature type="region of interest" description="Disordered" evidence="1">
    <location>
        <begin position="1478"/>
        <end position="1641"/>
    </location>
</feature>
<feature type="compositionally biased region" description="Basic residues" evidence="1">
    <location>
        <begin position="14"/>
        <end position="25"/>
    </location>
</feature>
<feature type="compositionally biased region" description="Polar residues" evidence="1">
    <location>
        <begin position="1508"/>
        <end position="1525"/>
    </location>
</feature>
<feature type="region of interest" description="Disordered" evidence="1">
    <location>
        <begin position="431"/>
        <end position="453"/>
    </location>
</feature>
<dbReference type="GO" id="GO:0042752">
    <property type="term" value="P:regulation of circadian rhythm"/>
    <property type="evidence" value="ECO:0007669"/>
    <property type="project" value="InterPro"/>
</dbReference>
<gene>
    <name evidence="2" type="ORF">KI387_035546</name>
</gene>
<feature type="compositionally biased region" description="Low complexity" evidence="1">
    <location>
        <begin position="285"/>
        <end position="296"/>
    </location>
</feature>
<feature type="region of interest" description="Disordered" evidence="1">
    <location>
        <begin position="939"/>
        <end position="1005"/>
    </location>
</feature>
<feature type="compositionally biased region" description="Polar residues" evidence="1">
    <location>
        <begin position="1274"/>
        <end position="1323"/>
    </location>
</feature>
<accession>A0AA38FPD4</accession>
<feature type="compositionally biased region" description="Polar residues" evidence="1">
    <location>
        <begin position="26"/>
        <end position="37"/>
    </location>
</feature>
<evidence type="ECO:0000313" key="2">
    <source>
        <dbReference type="EMBL" id="KAH9307635.1"/>
    </source>
</evidence>
<feature type="compositionally biased region" description="Polar residues" evidence="1">
    <location>
        <begin position="966"/>
        <end position="1001"/>
    </location>
</feature>
<evidence type="ECO:0000313" key="3">
    <source>
        <dbReference type="Proteomes" id="UP000824469"/>
    </source>
</evidence>
<feature type="compositionally biased region" description="Polar residues" evidence="1">
    <location>
        <begin position="1570"/>
        <end position="1590"/>
    </location>
</feature>
<sequence length="1641" mass="176609">MEKNREVRRGGVVGKRHVSVTRRSRASSGFKYSSAVSNEDGDDMVGNNPSTSPRLQESRSKKQAGRMSPSLQEDNSYKDLDRSQNKRKRPGLQEPLSLLSTSTATVPAAMDDNSDDTEMGRSDDDDDLPPPTVPRRPWKLKLHGKPREDLSPIDPAAVPRKLRTAMTKRQQESTSHLHVADIPKQRLQNDATAMCAPTSSNVVVNPSRKKKPDNQKPPTAKIAKTSSSKVSKTEVEVAETLFDLARMFAAETVPLPSEQKAEPILATKSGSASSATDPDRKRSPAADVASPSSSLANSQTGVLKKKHPQISLKTQDEELPSVLGPCSSADPTLCPHSEKGQSQMESKASPKGGTLVTPVIGLMAASPNVKIKSENPVDLEAKIKITEGSSPPSMNIRSTTHPSEVLAISNLAVPVNVVNKDTDLAENLHKREAKQNPELGNRPFDLAPKDGGPDNKFEIDLMALPHGIDKDYEFPDSNIPDVKEKDQTLPNNHNGDGDLDSNMTSPMEKDEVYSVEKDGIYPVEKNGVYPVEKDEVELATIPSAEIALVNKERKTTENSKNMELDKDNKQPIESLEQHECNDWTTEKDNGTVKERSNNSDALEDRVKQEVVKQTLKGTGNNVKTDLVAHTADLNVSAKCTTTSNLTSTPLPASMAGWPAAFPHLTYYSPVAAAAAAVAASWSTPQSVSGMSSSENNNTTPQRSSFFFPPRRSRNRCATHVYITDFIYSQQQMKSNPLWAVAYGNPTAMYGNGIVRTPLSNSREPESVVCLKEKEPTGAAPAAANVHGAKEKAVHSGFDTVEIKSSQKQTQTGQKNSLMSVKNEPVFGLPVTVSAAASVGGSGTGTANTTGNNILVTAATVSVSGCASTASSCVSGTGNGLLDGSVAQAQPLNLVLQQPNFPFSISTSQFESTYGGHPQQVPHFFSNTIYDTHLVSQQLANTTSPNAPQKQPKISQGSFPPGGSSQLQYQEAFTSSQATLSLSGSPSQQSKHSNEKNITTDSRSAKKQIPMVQRNMYSQNFPHALSIHSQDFSLMANSGGKQTGKIKQQAPAQILPMQQVTAQVQKQQKAYLSTQYHAPAPALQTDLNEFNSKLSQSSFNRGPASSDLMGLPGIASIMTSQGELLQGMADLARGHAQIQKSIQNQMNSGQSHQYNMSGSHDQKILQRQHALMERAVAANTAETGRIINEGIYGKFGHEESQKESTKCELDQPNVFRLERESSRNMQGSQTNNDPKRVSTVNSTVTVGKLLTGQGIHFPGQNAGLASQGLRRSHAMQDSAQLRTTPVATAASTPYQAMQGVTSKSQGQQSRSEQPTMNSGSISRITTAPSLSSSVSATSPLPSLQAISKSGIGVPTKNSVSVKDCHSSLYKSPMASTSAKGVSAANMASVLTPGPSSTLQAPLNQNHYSIQQQHQQHLQHQQTMQFMDPSQKHHGQTVLQNYPLNHNYSHQSNKHPSMQQQHLQFGQHILFHQPSSLQYEVRTQSQVPSQSMSQQSTLHHQQSLQQLQQPPGQTASLTQQRGNIQQQHLKHPQPVPTMPFGVPASGTLPHNTGSVDTGNASLSIVSDGGKSTAKSTGEINITCPSSKTSCSDGSVRPHSHNSAVSSLQHVSSSNTVSVPYPNSLSHPMPNSGAVEKLSEKANQ</sequence>
<reference evidence="2 3" key="1">
    <citation type="journal article" date="2021" name="Nat. Plants">
        <title>The Taxus genome provides insights into paclitaxel biosynthesis.</title>
        <authorList>
            <person name="Xiong X."/>
            <person name="Gou J."/>
            <person name="Liao Q."/>
            <person name="Li Y."/>
            <person name="Zhou Q."/>
            <person name="Bi G."/>
            <person name="Li C."/>
            <person name="Du R."/>
            <person name="Wang X."/>
            <person name="Sun T."/>
            <person name="Guo L."/>
            <person name="Liang H."/>
            <person name="Lu P."/>
            <person name="Wu Y."/>
            <person name="Zhang Z."/>
            <person name="Ro D.K."/>
            <person name="Shang Y."/>
            <person name="Huang S."/>
            <person name="Yan J."/>
        </authorList>
    </citation>
    <scope>NUCLEOTIDE SEQUENCE [LARGE SCALE GENOMIC DNA]</scope>
    <source>
        <strain evidence="2">Ta-2019</strain>
    </source>
</reference>
<feature type="compositionally biased region" description="Polar residues" evidence="1">
    <location>
        <begin position="1546"/>
        <end position="1562"/>
    </location>
</feature>
<comment type="caution">
    <text evidence="2">The sequence shown here is derived from an EMBL/GenBank/DDBJ whole genome shotgun (WGS) entry which is preliminary data.</text>
</comment>
<dbReference type="OMA" id="TEQMITH"/>
<keyword evidence="3" id="KW-1185">Reference proteome</keyword>
<feature type="compositionally biased region" description="Low complexity" evidence="1">
    <location>
        <begin position="219"/>
        <end position="230"/>
    </location>
</feature>
<feature type="region of interest" description="Disordered" evidence="1">
    <location>
        <begin position="1259"/>
        <end position="1337"/>
    </location>
</feature>